<gene>
    <name evidence="2" type="ORF">PVK06_043252</name>
</gene>
<feature type="region of interest" description="Disordered" evidence="1">
    <location>
        <begin position="1"/>
        <end position="54"/>
    </location>
</feature>
<evidence type="ECO:0000313" key="2">
    <source>
        <dbReference type="EMBL" id="KAK5775368.1"/>
    </source>
</evidence>
<keyword evidence="3" id="KW-1185">Reference proteome</keyword>
<dbReference type="Proteomes" id="UP001358586">
    <property type="component" value="Chromosome 12"/>
</dbReference>
<evidence type="ECO:0000313" key="3">
    <source>
        <dbReference type="Proteomes" id="UP001358586"/>
    </source>
</evidence>
<dbReference type="EMBL" id="JARKNE010000012">
    <property type="protein sequence ID" value="KAK5775368.1"/>
    <property type="molecule type" value="Genomic_DNA"/>
</dbReference>
<evidence type="ECO:0000256" key="1">
    <source>
        <dbReference type="SAM" id="MobiDB-lite"/>
    </source>
</evidence>
<organism evidence="2 3">
    <name type="scientific">Gossypium arboreum</name>
    <name type="common">Tree cotton</name>
    <name type="synonym">Gossypium nanking</name>
    <dbReference type="NCBI Taxonomy" id="29729"/>
    <lineage>
        <taxon>Eukaryota</taxon>
        <taxon>Viridiplantae</taxon>
        <taxon>Streptophyta</taxon>
        <taxon>Embryophyta</taxon>
        <taxon>Tracheophyta</taxon>
        <taxon>Spermatophyta</taxon>
        <taxon>Magnoliopsida</taxon>
        <taxon>eudicotyledons</taxon>
        <taxon>Gunneridae</taxon>
        <taxon>Pentapetalae</taxon>
        <taxon>rosids</taxon>
        <taxon>malvids</taxon>
        <taxon>Malvales</taxon>
        <taxon>Malvaceae</taxon>
        <taxon>Malvoideae</taxon>
        <taxon>Gossypium</taxon>
    </lineage>
</organism>
<comment type="caution">
    <text evidence="2">The sequence shown here is derived from an EMBL/GenBank/DDBJ whole genome shotgun (WGS) entry which is preliminary data.</text>
</comment>
<reference evidence="2 3" key="1">
    <citation type="submission" date="2023-03" db="EMBL/GenBank/DDBJ databases">
        <title>WGS of Gossypium arboreum.</title>
        <authorList>
            <person name="Yu D."/>
        </authorList>
    </citation>
    <scope>NUCLEOTIDE SEQUENCE [LARGE SCALE GENOMIC DNA]</scope>
    <source>
        <tissue evidence="2">Leaf</tissue>
    </source>
</reference>
<protein>
    <submittedName>
        <fullName evidence="2">Uncharacterized protein</fullName>
    </submittedName>
</protein>
<proteinExistence type="predicted"/>
<sequence>MGKGGSSGHKKLRLANQAASIKTRSEEDEGNLESSKEAHQKKGKGLVVPNEGTNVIPSSLTLTTSLILVSVPVKRSFGVV</sequence>
<accession>A0ABR0MNG3</accession>
<name>A0ABR0MNG3_GOSAR</name>